<proteinExistence type="predicted"/>
<reference evidence="2" key="1">
    <citation type="journal article" date="2022" name="Mol. Ecol. Resour.">
        <title>The genomes of chicory, endive, great burdock and yacon provide insights into Asteraceae palaeo-polyploidization history and plant inulin production.</title>
        <authorList>
            <person name="Fan W."/>
            <person name="Wang S."/>
            <person name="Wang H."/>
            <person name="Wang A."/>
            <person name="Jiang F."/>
            <person name="Liu H."/>
            <person name="Zhao H."/>
            <person name="Xu D."/>
            <person name="Zhang Y."/>
        </authorList>
    </citation>
    <scope>NUCLEOTIDE SEQUENCE [LARGE SCALE GENOMIC DNA]</scope>
    <source>
        <strain evidence="2">cv. Yunnan</strain>
    </source>
</reference>
<sequence length="130" mass="14883">MIVVSSLPSILVEAATISLKFSLGLFCFHDRSLLHLPPLLHLIARNQKHIKLSKSIVNELGEQYEEVFNDVKLQKQLEQLFVGFVYVALDNIKDDFLFLRSQQVNTFRGITLKGATKICKAYVGQFMRQE</sequence>
<accession>A0ACB9IUG3</accession>
<protein>
    <submittedName>
        <fullName evidence="1">Uncharacterized protein</fullName>
    </submittedName>
</protein>
<comment type="caution">
    <text evidence="1">The sequence shown here is derived from an EMBL/GenBank/DDBJ whole genome shotgun (WGS) entry which is preliminary data.</text>
</comment>
<evidence type="ECO:0000313" key="2">
    <source>
        <dbReference type="Proteomes" id="UP001056120"/>
    </source>
</evidence>
<name>A0ACB9IUG3_9ASTR</name>
<evidence type="ECO:0000313" key="1">
    <source>
        <dbReference type="EMBL" id="KAI3811143.1"/>
    </source>
</evidence>
<dbReference type="EMBL" id="CM042024">
    <property type="protein sequence ID" value="KAI3811143.1"/>
    <property type="molecule type" value="Genomic_DNA"/>
</dbReference>
<dbReference type="Proteomes" id="UP001056120">
    <property type="component" value="Linkage Group LG07"/>
</dbReference>
<reference evidence="1 2" key="2">
    <citation type="journal article" date="2022" name="Mol. Ecol. Resour.">
        <title>The genomes of chicory, endive, great burdock and yacon provide insights into Asteraceae paleo-polyploidization history and plant inulin production.</title>
        <authorList>
            <person name="Fan W."/>
            <person name="Wang S."/>
            <person name="Wang H."/>
            <person name="Wang A."/>
            <person name="Jiang F."/>
            <person name="Liu H."/>
            <person name="Zhao H."/>
            <person name="Xu D."/>
            <person name="Zhang Y."/>
        </authorList>
    </citation>
    <scope>NUCLEOTIDE SEQUENCE [LARGE SCALE GENOMIC DNA]</scope>
    <source>
        <strain evidence="2">cv. Yunnan</strain>
        <tissue evidence="1">Leaves</tissue>
    </source>
</reference>
<organism evidence="1 2">
    <name type="scientific">Smallanthus sonchifolius</name>
    <dbReference type="NCBI Taxonomy" id="185202"/>
    <lineage>
        <taxon>Eukaryota</taxon>
        <taxon>Viridiplantae</taxon>
        <taxon>Streptophyta</taxon>
        <taxon>Embryophyta</taxon>
        <taxon>Tracheophyta</taxon>
        <taxon>Spermatophyta</taxon>
        <taxon>Magnoliopsida</taxon>
        <taxon>eudicotyledons</taxon>
        <taxon>Gunneridae</taxon>
        <taxon>Pentapetalae</taxon>
        <taxon>asterids</taxon>
        <taxon>campanulids</taxon>
        <taxon>Asterales</taxon>
        <taxon>Asteraceae</taxon>
        <taxon>Asteroideae</taxon>
        <taxon>Heliantheae alliance</taxon>
        <taxon>Millerieae</taxon>
        <taxon>Smallanthus</taxon>
    </lineage>
</organism>
<gene>
    <name evidence="1" type="ORF">L1987_20860</name>
</gene>
<keyword evidence="2" id="KW-1185">Reference proteome</keyword>